<reference evidence="1 2" key="2">
    <citation type="journal article" date="2022" name="Mol. Ecol. Resour.">
        <title>The genomes of chicory, endive, great burdock and yacon provide insights into Asteraceae paleo-polyploidization history and plant inulin production.</title>
        <authorList>
            <person name="Fan W."/>
            <person name="Wang S."/>
            <person name="Wang H."/>
            <person name="Wang A."/>
            <person name="Jiang F."/>
            <person name="Liu H."/>
            <person name="Zhao H."/>
            <person name="Xu D."/>
            <person name="Zhang Y."/>
        </authorList>
    </citation>
    <scope>NUCLEOTIDE SEQUENCE [LARGE SCALE GENOMIC DNA]</scope>
    <source>
        <strain evidence="2">cv. Yunnan</strain>
        <tissue evidence="1">Leaves</tissue>
    </source>
</reference>
<protein>
    <submittedName>
        <fullName evidence="1">Uncharacterized protein</fullName>
    </submittedName>
</protein>
<evidence type="ECO:0000313" key="2">
    <source>
        <dbReference type="Proteomes" id="UP001056120"/>
    </source>
</evidence>
<accession>A0ACB9A1K3</accession>
<comment type="caution">
    <text evidence="1">The sequence shown here is derived from an EMBL/GenBank/DDBJ whole genome shotgun (WGS) entry which is preliminary data.</text>
</comment>
<name>A0ACB9A1K3_9ASTR</name>
<dbReference type="EMBL" id="CM042042">
    <property type="protein sequence ID" value="KAI3703834.1"/>
    <property type="molecule type" value="Genomic_DNA"/>
</dbReference>
<reference evidence="2" key="1">
    <citation type="journal article" date="2022" name="Mol. Ecol. Resour.">
        <title>The genomes of chicory, endive, great burdock and yacon provide insights into Asteraceae palaeo-polyploidization history and plant inulin production.</title>
        <authorList>
            <person name="Fan W."/>
            <person name="Wang S."/>
            <person name="Wang H."/>
            <person name="Wang A."/>
            <person name="Jiang F."/>
            <person name="Liu H."/>
            <person name="Zhao H."/>
            <person name="Xu D."/>
            <person name="Zhang Y."/>
        </authorList>
    </citation>
    <scope>NUCLEOTIDE SEQUENCE [LARGE SCALE GENOMIC DNA]</scope>
    <source>
        <strain evidence="2">cv. Yunnan</strain>
    </source>
</reference>
<proteinExistence type="predicted"/>
<organism evidence="1 2">
    <name type="scientific">Smallanthus sonchifolius</name>
    <dbReference type="NCBI Taxonomy" id="185202"/>
    <lineage>
        <taxon>Eukaryota</taxon>
        <taxon>Viridiplantae</taxon>
        <taxon>Streptophyta</taxon>
        <taxon>Embryophyta</taxon>
        <taxon>Tracheophyta</taxon>
        <taxon>Spermatophyta</taxon>
        <taxon>Magnoliopsida</taxon>
        <taxon>eudicotyledons</taxon>
        <taxon>Gunneridae</taxon>
        <taxon>Pentapetalae</taxon>
        <taxon>asterids</taxon>
        <taxon>campanulids</taxon>
        <taxon>Asterales</taxon>
        <taxon>Asteraceae</taxon>
        <taxon>Asteroideae</taxon>
        <taxon>Heliantheae alliance</taxon>
        <taxon>Millerieae</taxon>
        <taxon>Smallanthus</taxon>
    </lineage>
</organism>
<dbReference type="Proteomes" id="UP001056120">
    <property type="component" value="Linkage Group LG25"/>
</dbReference>
<evidence type="ECO:0000313" key="1">
    <source>
        <dbReference type="EMBL" id="KAI3703834.1"/>
    </source>
</evidence>
<sequence>MAAAADHRTVRYKPVFFFSMGAGHHPQAAPPPATMAETIVLGGGIEIYYLLPGFSENLNMFAGETGDFSGDPSSVSIFHPYLGTLTQTHHYLGSLGRNRRRFFTLQESRSRRNPSWGLTERRHEPSRPGLTPSNTTPDLFQLSRDPPPSTIVSAMVAGVDRRTKGNEKKSSHEICGLIEGKSHRMQRAAVHKDLYVTVHRNGYCLI</sequence>
<gene>
    <name evidence="1" type="ORF">L1987_74029</name>
</gene>
<keyword evidence="2" id="KW-1185">Reference proteome</keyword>